<evidence type="ECO:0000256" key="1">
    <source>
        <dbReference type="SAM" id="Coils"/>
    </source>
</evidence>
<feature type="region of interest" description="Disordered" evidence="2">
    <location>
        <begin position="1"/>
        <end position="27"/>
    </location>
</feature>
<feature type="coiled-coil region" evidence="1">
    <location>
        <begin position="34"/>
        <end position="61"/>
    </location>
</feature>
<gene>
    <name evidence="3" type="ORF">NUH88_09900</name>
</gene>
<keyword evidence="1" id="KW-0175">Coiled coil</keyword>
<keyword evidence="4" id="KW-1185">Reference proteome</keyword>
<proteinExistence type="predicted"/>
<dbReference type="EMBL" id="CP102480">
    <property type="protein sequence ID" value="UUX51999.1"/>
    <property type="molecule type" value="Genomic_DNA"/>
</dbReference>
<dbReference type="KEGG" id="naci:NUH88_09900"/>
<name>A0A9J7AX95_9PROT</name>
<protein>
    <submittedName>
        <fullName evidence="3">Uncharacterized protein</fullName>
    </submittedName>
</protein>
<dbReference type="Proteomes" id="UP001060336">
    <property type="component" value="Chromosome"/>
</dbReference>
<evidence type="ECO:0000256" key="2">
    <source>
        <dbReference type="SAM" id="MobiDB-lite"/>
    </source>
</evidence>
<dbReference type="AlphaFoldDB" id="A0A9J7AX95"/>
<evidence type="ECO:0000313" key="4">
    <source>
        <dbReference type="Proteomes" id="UP001060336"/>
    </source>
</evidence>
<accession>A0A9J7AX95</accession>
<organism evidence="3 4">
    <name type="scientific">Nisaea acidiphila</name>
    <dbReference type="NCBI Taxonomy" id="1862145"/>
    <lineage>
        <taxon>Bacteria</taxon>
        <taxon>Pseudomonadati</taxon>
        <taxon>Pseudomonadota</taxon>
        <taxon>Alphaproteobacteria</taxon>
        <taxon>Rhodospirillales</taxon>
        <taxon>Thalassobaculaceae</taxon>
        <taxon>Nisaea</taxon>
    </lineage>
</organism>
<reference evidence="3" key="1">
    <citation type="submission" date="2022-08" db="EMBL/GenBank/DDBJ databases">
        <title>Nisaea acidiphila sp. nov., isolated from a marine algal debris and emended description of the genus Nisaea Urios et al. 2008.</title>
        <authorList>
            <person name="Kwon K."/>
        </authorList>
    </citation>
    <scope>NUCLEOTIDE SEQUENCE</scope>
    <source>
        <strain evidence="3">MEBiC11861</strain>
    </source>
</reference>
<sequence>MIASGQPPALNTTNFEVQPPRPGAATGTFVGNKVVQLRDDLRRLQESIRAHNGDLQNIRQRTIGNAQTYHQSVAGIRSRLQVGTTPGNPMLVAAWNQSQGLLEQVNADIGDMNDLSNRVAADAALSTYLLDATRAAFGLSGAVDEDHRQLEILEDDVNRTVVLVDRLLTELSDDIRRQSRYVATERNDLNTLALAIKNGEFFGTSLAARTYGMGSADVTATPSLQGRGLSAAPGSRRPLVVIRFDRSNVNYQQALYTAVSRALERRPDASFDLVAVTPSAGSSAQVALDTSKARKNAQDVLRSLTDMGLPPSRVALSATTAPDAASNEVHLFVR</sequence>
<evidence type="ECO:0000313" key="3">
    <source>
        <dbReference type="EMBL" id="UUX51999.1"/>
    </source>
</evidence>
<dbReference type="RefSeq" id="WP_257771804.1">
    <property type="nucleotide sequence ID" value="NZ_CP102480.1"/>
</dbReference>